<proteinExistence type="predicted"/>
<evidence type="ECO:0000256" key="2">
    <source>
        <dbReference type="SAM" id="MobiDB-lite"/>
    </source>
</evidence>
<keyword evidence="1" id="KW-0238">DNA-binding</keyword>
<dbReference type="SUPFAM" id="SSF110997">
    <property type="entry name" value="Sporulation related repeat"/>
    <property type="match status" value="1"/>
</dbReference>
<dbReference type="InterPro" id="IPR036680">
    <property type="entry name" value="SPOR-like_sf"/>
</dbReference>
<evidence type="ECO:0000256" key="1">
    <source>
        <dbReference type="ARBA" id="ARBA00023125"/>
    </source>
</evidence>
<dbReference type="InterPro" id="IPR010992">
    <property type="entry name" value="IHF-like_DNA-bd_dom_sf"/>
</dbReference>
<name>A0ABS0Q3H7_9BACT</name>
<dbReference type="Pfam" id="PF18174">
    <property type="entry name" value="HU-CCDC81_bac_1"/>
    <property type="match status" value="1"/>
</dbReference>
<dbReference type="InterPro" id="IPR041268">
    <property type="entry name" value="HU-CCDC81_bac_2"/>
</dbReference>
<dbReference type="Gene3D" id="3.30.70.1070">
    <property type="entry name" value="Sporulation related repeat"/>
    <property type="match status" value="1"/>
</dbReference>
<evidence type="ECO:0000259" key="3">
    <source>
        <dbReference type="PROSITE" id="PS51724"/>
    </source>
</evidence>
<reference evidence="4 5" key="1">
    <citation type="submission" date="2020-12" db="EMBL/GenBank/DDBJ databases">
        <title>Hymenobacter sp.</title>
        <authorList>
            <person name="Kim M.K."/>
        </authorList>
    </citation>
    <scope>NUCLEOTIDE SEQUENCE [LARGE SCALE GENOMIC DNA]</scope>
    <source>
        <strain evidence="4 5">BT442</strain>
    </source>
</reference>
<gene>
    <name evidence="4" type="ORF">I7X13_03600</name>
</gene>
<evidence type="ECO:0000313" key="5">
    <source>
        <dbReference type="Proteomes" id="UP000625631"/>
    </source>
</evidence>
<evidence type="ECO:0000313" key="4">
    <source>
        <dbReference type="EMBL" id="MBH8557117.1"/>
    </source>
</evidence>
<accession>A0ABS0Q3H7</accession>
<dbReference type="PROSITE" id="PS51724">
    <property type="entry name" value="SPOR"/>
    <property type="match status" value="1"/>
</dbReference>
<feature type="region of interest" description="Disordered" evidence="2">
    <location>
        <begin position="226"/>
        <end position="276"/>
    </location>
</feature>
<dbReference type="InterPro" id="IPR007730">
    <property type="entry name" value="SPOR-like_dom"/>
</dbReference>
<dbReference type="RefSeq" id="WP_198074382.1">
    <property type="nucleotide sequence ID" value="NZ_JAEDAE010000001.1"/>
</dbReference>
<dbReference type="Pfam" id="PF05036">
    <property type="entry name" value="SPOR"/>
    <property type="match status" value="1"/>
</dbReference>
<sequence length="410" mass="43118">MHLADHIRPLLRDHDCVIIPDFGGLVADVSPARAQPGRQALSPPTKLVAFNQALTRNDGLLVDALSQHLGLSIAQAREAVRTAVAGLQQELDETNRTELPGIGIFRRAAGRGLAFEYTGTDNLLAAAFGLPELAARPVRVADARIKSAQPILRSGGARRTTLARLLPASIIAVAAGLLLLANYQVALKAGYLPVSWQAAMPRWEWAQRQPAIVAPIITEPQQATLSQQDYGTTANSSAIPAEGMTPVENTTAQPVPEMTGDSSAPTSLPLEKESPKAAASTAPAVVAEAVPAAPKEVVKTAPAVATAVPEAPAAAPVRAKAPAAAASAVTIKSRTGRFYVIAGAYRSLAGAEQGRKLLVKSGHASHIILPPFGSRLFRLTAADYPDLASAQREAQRLRISTHCDYNTLKF</sequence>
<organism evidence="4 5">
    <name type="scientific">Hymenobacter negativus</name>
    <dbReference type="NCBI Taxonomy" id="2795026"/>
    <lineage>
        <taxon>Bacteria</taxon>
        <taxon>Pseudomonadati</taxon>
        <taxon>Bacteroidota</taxon>
        <taxon>Cytophagia</taxon>
        <taxon>Cytophagales</taxon>
        <taxon>Hymenobacteraceae</taxon>
        <taxon>Hymenobacter</taxon>
    </lineage>
</organism>
<dbReference type="InterPro" id="IPR040495">
    <property type="entry name" value="HU-CCDC81_bac_1"/>
</dbReference>
<feature type="domain" description="SPOR" evidence="3">
    <location>
        <begin position="332"/>
        <end position="410"/>
    </location>
</feature>
<dbReference type="Pfam" id="PF18175">
    <property type="entry name" value="HU-CCDC81_bac_2"/>
    <property type="match status" value="1"/>
</dbReference>
<dbReference type="SUPFAM" id="SSF47729">
    <property type="entry name" value="IHF-like DNA-binding proteins"/>
    <property type="match status" value="1"/>
</dbReference>
<dbReference type="Proteomes" id="UP000625631">
    <property type="component" value="Unassembled WGS sequence"/>
</dbReference>
<keyword evidence="5" id="KW-1185">Reference proteome</keyword>
<dbReference type="EMBL" id="JAEDAE010000001">
    <property type="protein sequence ID" value="MBH8557117.1"/>
    <property type="molecule type" value="Genomic_DNA"/>
</dbReference>
<comment type="caution">
    <text evidence="4">The sequence shown here is derived from an EMBL/GenBank/DDBJ whole genome shotgun (WGS) entry which is preliminary data.</text>
</comment>
<protein>
    <submittedName>
        <fullName evidence="4">SPOR domain-containing protein</fullName>
    </submittedName>
</protein>
<feature type="compositionally biased region" description="Polar residues" evidence="2">
    <location>
        <begin position="226"/>
        <end position="238"/>
    </location>
</feature>